<organism evidence="1 2">
    <name type="scientific">Ridgeia piscesae</name>
    <name type="common">Tubeworm</name>
    <dbReference type="NCBI Taxonomy" id="27915"/>
    <lineage>
        <taxon>Eukaryota</taxon>
        <taxon>Metazoa</taxon>
        <taxon>Spiralia</taxon>
        <taxon>Lophotrochozoa</taxon>
        <taxon>Annelida</taxon>
        <taxon>Polychaeta</taxon>
        <taxon>Sedentaria</taxon>
        <taxon>Canalipalpata</taxon>
        <taxon>Sabellida</taxon>
        <taxon>Siboglinidae</taxon>
        <taxon>Ridgeia</taxon>
    </lineage>
</organism>
<dbReference type="AlphaFoldDB" id="A0AAD9PCR6"/>
<protein>
    <recommendedName>
        <fullName evidence="3">HEAT repeat domain-containing protein</fullName>
    </recommendedName>
</protein>
<evidence type="ECO:0000313" key="2">
    <source>
        <dbReference type="Proteomes" id="UP001209878"/>
    </source>
</evidence>
<dbReference type="Proteomes" id="UP001209878">
    <property type="component" value="Unassembled WGS sequence"/>
</dbReference>
<dbReference type="Gene3D" id="1.25.10.10">
    <property type="entry name" value="Leucine-rich Repeat Variant"/>
    <property type="match status" value="1"/>
</dbReference>
<proteinExistence type="predicted"/>
<dbReference type="InterPro" id="IPR011989">
    <property type="entry name" value="ARM-like"/>
</dbReference>
<reference evidence="1" key="1">
    <citation type="journal article" date="2023" name="Mol. Biol. Evol.">
        <title>Third-Generation Sequencing Reveals the Adaptive Role of the Epigenome in Three Deep-Sea Polychaetes.</title>
        <authorList>
            <person name="Perez M."/>
            <person name="Aroh O."/>
            <person name="Sun Y."/>
            <person name="Lan Y."/>
            <person name="Juniper S.K."/>
            <person name="Young C.R."/>
            <person name="Angers B."/>
            <person name="Qian P.Y."/>
        </authorList>
    </citation>
    <scope>NUCLEOTIDE SEQUENCE</scope>
    <source>
        <strain evidence="1">R07B-5</strain>
    </source>
</reference>
<gene>
    <name evidence="1" type="ORF">NP493_38g04012</name>
</gene>
<name>A0AAD9PCR6_RIDPI</name>
<evidence type="ECO:0000313" key="1">
    <source>
        <dbReference type="EMBL" id="KAK2192111.1"/>
    </source>
</evidence>
<dbReference type="InterPro" id="IPR016024">
    <property type="entry name" value="ARM-type_fold"/>
</dbReference>
<keyword evidence="2" id="KW-1185">Reference proteome</keyword>
<evidence type="ECO:0008006" key="3">
    <source>
        <dbReference type="Google" id="ProtNLM"/>
    </source>
</evidence>
<comment type="caution">
    <text evidence="1">The sequence shown here is derived from an EMBL/GenBank/DDBJ whole genome shotgun (WGS) entry which is preliminary data.</text>
</comment>
<dbReference type="EMBL" id="JAODUO010000038">
    <property type="protein sequence ID" value="KAK2192111.1"/>
    <property type="molecule type" value="Genomic_DNA"/>
</dbReference>
<dbReference type="SUPFAM" id="SSF48371">
    <property type="entry name" value="ARM repeat"/>
    <property type="match status" value="1"/>
</dbReference>
<accession>A0AAD9PCR6</accession>
<sequence length="124" mass="14269">MDELPVKQALRLTKETQDVDTLVELTRHSDAVVRQRALKEMCPCRVHGDIAAFWKRLFEVAVTDPAAIVRRQALHNMCDGSPPHLELKIAEALDEFNRDRDPLIRRMAHKALTAYRKTGKWNVL</sequence>